<dbReference type="InterPro" id="IPR036390">
    <property type="entry name" value="WH_DNA-bd_sf"/>
</dbReference>
<dbReference type="InterPro" id="IPR036388">
    <property type="entry name" value="WH-like_DNA-bd_sf"/>
</dbReference>
<keyword evidence="2" id="KW-0805">Transcription regulation</keyword>
<reference evidence="6 7" key="1">
    <citation type="submission" date="2023-03" db="EMBL/GenBank/DDBJ databases">
        <title>Thalassotalea loyana LMG 22536T draft genome sequence.</title>
        <authorList>
            <person name="Sawabe T."/>
        </authorList>
    </citation>
    <scope>NUCLEOTIDE SEQUENCE [LARGE SCALE GENOMIC DNA]</scope>
    <source>
        <strain evidence="6 7">LMG 22536</strain>
    </source>
</reference>
<dbReference type="SUPFAM" id="SSF53850">
    <property type="entry name" value="Periplasmic binding protein-like II"/>
    <property type="match status" value="1"/>
</dbReference>
<dbReference type="RefSeq" id="WP_284298201.1">
    <property type="nucleotide sequence ID" value="NZ_BSSV01000004.1"/>
</dbReference>
<dbReference type="CDD" id="cd08422">
    <property type="entry name" value="PBP2_CrgA_like"/>
    <property type="match status" value="1"/>
</dbReference>
<evidence type="ECO:0000259" key="5">
    <source>
        <dbReference type="PROSITE" id="PS50931"/>
    </source>
</evidence>
<dbReference type="Pfam" id="PF03466">
    <property type="entry name" value="LysR_substrate"/>
    <property type="match status" value="1"/>
</dbReference>
<comment type="similarity">
    <text evidence="1">Belongs to the LysR transcriptional regulatory family.</text>
</comment>
<dbReference type="InterPro" id="IPR000847">
    <property type="entry name" value="LysR_HTH_N"/>
</dbReference>
<evidence type="ECO:0000256" key="2">
    <source>
        <dbReference type="ARBA" id="ARBA00023015"/>
    </source>
</evidence>
<protein>
    <submittedName>
        <fullName evidence="6">LysR family transcriptional regulator</fullName>
    </submittedName>
</protein>
<comment type="caution">
    <text evidence="6">The sequence shown here is derived from an EMBL/GenBank/DDBJ whole genome shotgun (WGS) entry which is preliminary data.</text>
</comment>
<dbReference type="InterPro" id="IPR058163">
    <property type="entry name" value="LysR-type_TF_proteobact-type"/>
</dbReference>
<keyword evidence="3" id="KW-0238">DNA-binding</keyword>
<organism evidence="6 7">
    <name type="scientific">Thalassotalea loyana</name>
    <dbReference type="NCBI Taxonomy" id="280483"/>
    <lineage>
        <taxon>Bacteria</taxon>
        <taxon>Pseudomonadati</taxon>
        <taxon>Pseudomonadota</taxon>
        <taxon>Gammaproteobacteria</taxon>
        <taxon>Alteromonadales</taxon>
        <taxon>Colwelliaceae</taxon>
        <taxon>Thalassotalea</taxon>
    </lineage>
</organism>
<dbReference type="PANTHER" id="PTHR30537:SF5">
    <property type="entry name" value="HTH-TYPE TRANSCRIPTIONAL ACTIVATOR TTDR-RELATED"/>
    <property type="match status" value="1"/>
</dbReference>
<dbReference type="Pfam" id="PF00126">
    <property type="entry name" value="HTH_1"/>
    <property type="match status" value="1"/>
</dbReference>
<sequence>MINNISWRAIRAFILVADHGSFTAAANATGASKANLSQLVTELEKSLKVQLIHRTTRQLKLTEVGHGYYQQCKQAILDLDTASEWASQEKEKLTGLIKMNSVGGVLGEEIVAPLVLEFQQIYPDIQVALDFSSVQVDLIERQYDLVLRMGELPDSTLIGRRIANITTKYVASPSLVEHYPAIKQPEDLYRVPLIYGSVNKWHLKKGNAQRTINIDNGMKVISGRVMKKAAIAGLGVTRLADVYCQADIINNKLEEVLPDWAETTPISIVCPPKRHQLKRISMLMDWLAERFNERYQKALNENLA</sequence>
<accession>A0ABQ6HCD5</accession>
<gene>
    <name evidence="6" type="ORF">tloyanaT_20250</name>
</gene>
<evidence type="ECO:0000256" key="1">
    <source>
        <dbReference type="ARBA" id="ARBA00009437"/>
    </source>
</evidence>
<dbReference type="Proteomes" id="UP001157134">
    <property type="component" value="Unassembled WGS sequence"/>
</dbReference>
<dbReference type="SUPFAM" id="SSF46785">
    <property type="entry name" value="Winged helix' DNA-binding domain"/>
    <property type="match status" value="1"/>
</dbReference>
<evidence type="ECO:0000256" key="4">
    <source>
        <dbReference type="ARBA" id="ARBA00023163"/>
    </source>
</evidence>
<feature type="domain" description="HTH lysR-type" evidence="5">
    <location>
        <begin position="5"/>
        <end position="62"/>
    </location>
</feature>
<evidence type="ECO:0000313" key="6">
    <source>
        <dbReference type="EMBL" id="GLX85773.1"/>
    </source>
</evidence>
<evidence type="ECO:0000313" key="7">
    <source>
        <dbReference type="Proteomes" id="UP001157134"/>
    </source>
</evidence>
<dbReference type="EMBL" id="BSSV01000004">
    <property type="protein sequence ID" value="GLX85773.1"/>
    <property type="molecule type" value="Genomic_DNA"/>
</dbReference>
<name>A0ABQ6HCD5_9GAMM</name>
<dbReference type="Gene3D" id="3.40.190.290">
    <property type="match status" value="1"/>
</dbReference>
<proteinExistence type="inferred from homology"/>
<dbReference type="Gene3D" id="1.10.10.10">
    <property type="entry name" value="Winged helix-like DNA-binding domain superfamily/Winged helix DNA-binding domain"/>
    <property type="match status" value="1"/>
</dbReference>
<dbReference type="PROSITE" id="PS50931">
    <property type="entry name" value="HTH_LYSR"/>
    <property type="match status" value="1"/>
</dbReference>
<dbReference type="PANTHER" id="PTHR30537">
    <property type="entry name" value="HTH-TYPE TRANSCRIPTIONAL REGULATOR"/>
    <property type="match status" value="1"/>
</dbReference>
<evidence type="ECO:0000256" key="3">
    <source>
        <dbReference type="ARBA" id="ARBA00023125"/>
    </source>
</evidence>
<keyword evidence="4" id="KW-0804">Transcription</keyword>
<keyword evidence="7" id="KW-1185">Reference proteome</keyword>
<dbReference type="InterPro" id="IPR005119">
    <property type="entry name" value="LysR_subst-bd"/>
</dbReference>